<comment type="caution">
    <text evidence="1">The sequence shown here is derived from an EMBL/GenBank/DDBJ whole genome shotgun (WGS) entry which is preliminary data.</text>
</comment>
<organism evidence="1 2">
    <name type="scientific">Boothiomyces macroporosus</name>
    <dbReference type="NCBI Taxonomy" id="261099"/>
    <lineage>
        <taxon>Eukaryota</taxon>
        <taxon>Fungi</taxon>
        <taxon>Fungi incertae sedis</taxon>
        <taxon>Chytridiomycota</taxon>
        <taxon>Chytridiomycota incertae sedis</taxon>
        <taxon>Chytridiomycetes</taxon>
        <taxon>Rhizophydiales</taxon>
        <taxon>Terramycetaceae</taxon>
        <taxon>Boothiomyces</taxon>
    </lineage>
</organism>
<accession>A0AAD5UA33</accession>
<evidence type="ECO:0000313" key="2">
    <source>
        <dbReference type="Proteomes" id="UP001210925"/>
    </source>
</evidence>
<evidence type="ECO:0000313" key="1">
    <source>
        <dbReference type="EMBL" id="KAJ3252215.1"/>
    </source>
</evidence>
<proteinExistence type="predicted"/>
<dbReference type="Proteomes" id="UP001210925">
    <property type="component" value="Unassembled WGS sequence"/>
</dbReference>
<name>A0AAD5UA33_9FUNG</name>
<keyword evidence="2" id="KW-1185">Reference proteome</keyword>
<gene>
    <name evidence="1" type="ORF">HK103_001782</name>
</gene>
<feature type="non-terminal residue" evidence="1">
    <location>
        <position position="375"/>
    </location>
</feature>
<dbReference type="AlphaFoldDB" id="A0AAD5UA33"/>
<reference evidence="1" key="1">
    <citation type="submission" date="2020-05" db="EMBL/GenBank/DDBJ databases">
        <title>Phylogenomic resolution of chytrid fungi.</title>
        <authorList>
            <person name="Stajich J.E."/>
            <person name="Amses K."/>
            <person name="Simmons R."/>
            <person name="Seto K."/>
            <person name="Myers J."/>
            <person name="Bonds A."/>
            <person name="Quandt C.A."/>
            <person name="Barry K."/>
            <person name="Liu P."/>
            <person name="Grigoriev I."/>
            <person name="Longcore J.E."/>
            <person name="James T.Y."/>
        </authorList>
    </citation>
    <scope>NUCLEOTIDE SEQUENCE</scope>
    <source>
        <strain evidence="1">PLAUS21</strain>
    </source>
</reference>
<sequence>VSVKDQVCGENNTNSENDHIFQNVNTEELSKVDSGVNEISEESFEFIQKGTPFSGSFNSNITTSPKEYGEVLLERINELQKKESNWCKSEGNMFSLNNSIKSNQVKATSIQRGNFNSLKSLESLVGDHNLKNDFEHQYSITLESKEISNLHNTSYIRHEQNSVSLGESYNPILSLESESEMPKLISHECVHEKTDELVYLKDKWFVQSTSVGSQTITDGPAPKILSTGVVLSESPESIVKNSVISEVVYPKSSSRKEALKLLRSKIIQLAHLSQFGRQDVIVKLEQINIQSIDTLDSLLEKITSVVEVLFEYLGKNLNDIPACTKSPPYKLQERLKVLELTLLNHELVLVIQKLLCNTIGSSFYLQTDRNVEISE</sequence>
<protein>
    <submittedName>
        <fullName evidence="1">Uncharacterized protein</fullName>
    </submittedName>
</protein>
<dbReference type="EMBL" id="JADGKB010000150">
    <property type="protein sequence ID" value="KAJ3252215.1"/>
    <property type="molecule type" value="Genomic_DNA"/>
</dbReference>